<evidence type="ECO:0000256" key="7">
    <source>
        <dbReference type="ARBA" id="ARBA00023128"/>
    </source>
</evidence>
<evidence type="ECO:0000256" key="6">
    <source>
        <dbReference type="ARBA" id="ARBA00022989"/>
    </source>
</evidence>
<keyword evidence="6 9" id="KW-1133">Transmembrane helix</keyword>
<comment type="similarity">
    <text evidence="3">Belongs to the cytochrome c oxidase subunit 6c family.</text>
</comment>
<sequence length="90" mass="10394">MGPPAPMRNMLHSYGRQALLVSFAAAVASTAVFYFGYVQRRHDKYEEFFKNYDPYARMKEICASNKGYMHTCPQELAKFYEEKGKPIADL</sequence>
<organism evidence="10 11">
    <name type="scientific">Mesorhabditis belari</name>
    <dbReference type="NCBI Taxonomy" id="2138241"/>
    <lineage>
        <taxon>Eukaryota</taxon>
        <taxon>Metazoa</taxon>
        <taxon>Ecdysozoa</taxon>
        <taxon>Nematoda</taxon>
        <taxon>Chromadorea</taxon>
        <taxon>Rhabditida</taxon>
        <taxon>Rhabditina</taxon>
        <taxon>Rhabditomorpha</taxon>
        <taxon>Rhabditoidea</taxon>
        <taxon>Rhabditidae</taxon>
        <taxon>Mesorhabditinae</taxon>
        <taxon>Mesorhabditis</taxon>
    </lineage>
</organism>
<dbReference type="InterPro" id="IPR034884">
    <property type="entry name" value="Cytochrome_c_oxidase_VIc/VIIs"/>
</dbReference>
<evidence type="ECO:0000256" key="8">
    <source>
        <dbReference type="ARBA" id="ARBA00023136"/>
    </source>
</evidence>
<keyword evidence="7" id="KW-0496">Mitochondrion</keyword>
<keyword evidence="10" id="KW-1185">Reference proteome</keyword>
<evidence type="ECO:0000256" key="4">
    <source>
        <dbReference type="ARBA" id="ARBA00022692"/>
    </source>
</evidence>
<dbReference type="PANTHER" id="PTHR48416">
    <property type="entry name" value="CYTOCHROME C OXIDASE SUBUNIT 6C"/>
    <property type="match status" value="1"/>
</dbReference>
<name>A0AAF3F7V3_9BILA</name>
<comment type="pathway">
    <text evidence="2">Energy metabolism; oxidative phosphorylation.</text>
</comment>
<evidence type="ECO:0000256" key="2">
    <source>
        <dbReference type="ARBA" id="ARBA00004673"/>
    </source>
</evidence>
<dbReference type="Pfam" id="PF02937">
    <property type="entry name" value="COX6C"/>
    <property type="match status" value="1"/>
</dbReference>
<keyword evidence="4 9" id="KW-0812">Transmembrane</keyword>
<evidence type="ECO:0000256" key="9">
    <source>
        <dbReference type="SAM" id="Phobius"/>
    </source>
</evidence>
<keyword evidence="5" id="KW-0999">Mitochondrion inner membrane</keyword>
<keyword evidence="8 9" id="KW-0472">Membrane</keyword>
<dbReference type="SUPFAM" id="SSF81415">
    <property type="entry name" value="Mitochondrial cytochrome c oxidase subunit VIc"/>
    <property type="match status" value="1"/>
</dbReference>
<accession>A0AAF3F7V3</accession>
<dbReference type="AlphaFoldDB" id="A0AAF3F7V3"/>
<evidence type="ECO:0000256" key="3">
    <source>
        <dbReference type="ARBA" id="ARBA00007204"/>
    </source>
</evidence>
<dbReference type="InterPro" id="IPR051389">
    <property type="entry name" value="Cytochrome_c_oxidase_VIc"/>
</dbReference>
<dbReference type="PANTHER" id="PTHR48416:SF1">
    <property type="entry name" value="CYTOCHROME C OXIDASE SUBUNIT 6C"/>
    <property type="match status" value="1"/>
</dbReference>
<dbReference type="Gene3D" id="4.10.93.10">
    <property type="entry name" value="Mitochondrial cytochrome c oxidase subunit VIc/VIIs"/>
    <property type="match status" value="1"/>
</dbReference>
<protein>
    <submittedName>
        <fullName evidence="11">Mitochondrial cytochrome c oxidase subunit VIc/VIIs domain-containing protein</fullName>
    </submittedName>
</protein>
<evidence type="ECO:0000313" key="11">
    <source>
        <dbReference type="WBParaSite" id="MBELARI_LOCUS21710"/>
    </source>
</evidence>
<proteinExistence type="inferred from homology"/>
<evidence type="ECO:0000256" key="5">
    <source>
        <dbReference type="ARBA" id="ARBA00022792"/>
    </source>
</evidence>
<reference evidence="11" key="1">
    <citation type="submission" date="2024-02" db="UniProtKB">
        <authorList>
            <consortium name="WormBaseParasite"/>
        </authorList>
    </citation>
    <scope>IDENTIFICATION</scope>
</reference>
<evidence type="ECO:0000256" key="1">
    <source>
        <dbReference type="ARBA" id="ARBA00004434"/>
    </source>
</evidence>
<dbReference type="InterPro" id="IPR037169">
    <property type="entry name" value="Cytochrome_c_oxidase_VIc_sf"/>
</dbReference>
<dbReference type="Proteomes" id="UP000887575">
    <property type="component" value="Unassembled WGS sequence"/>
</dbReference>
<feature type="transmembrane region" description="Helical" evidence="9">
    <location>
        <begin position="20"/>
        <end position="38"/>
    </location>
</feature>
<dbReference type="GO" id="GO:0005743">
    <property type="term" value="C:mitochondrial inner membrane"/>
    <property type="evidence" value="ECO:0007669"/>
    <property type="project" value="UniProtKB-SubCell"/>
</dbReference>
<evidence type="ECO:0000313" key="10">
    <source>
        <dbReference type="Proteomes" id="UP000887575"/>
    </source>
</evidence>
<comment type="subcellular location">
    <subcellularLocation>
        <location evidence="1">Mitochondrion inner membrane</location>
        <topology evidence="1">Single-pass membrane protein</topology>
    </subcellularLocation>
</comment>
<dbReference type="WBParaSite" id="MBELARI_LOCUS21710">
    <property type="protein sequence ID" value="MBELARI_LOCUS21710"/>
    <property type="gene ID" value="MBELARI_LOCUS21710"/>
</dbReference>